<dbReference type="PROSITE" id="PS00084">
    <property type="entry name" value="CU2_MONOOXYGENASE_1"/>
    <property type="match status" value="1"/>
</dbReference>
<feature type="domain" description="Copper type II ascorbate-dependent monooxygenase C-terminal" evidence="10">
    <location>
        <begin position="924"/>
        <end position="1073"/>
    </location>
</feature>
<evidence type="ECO:0000256" key="2">
    <source>
        <dbReference type="ARBA" id="ARBA00023002"/>
    </source>
</evidence>
<keyword evidence="13" id="KW-1185">Reference proteome</keyword>
<dbReference type="InterPro" id="IPR000323">
    <property type="entry name" value="Cu2_ascorb_mOase_N"/>
</dbReference>
<keyword evidence="7" id="KW-1133">Transmembrane helix</keyword>
<dbReference type="Proteomes" id="UP001233172">
    <property type="component" value="Unassembled WGS sequence"/>
</dbReference>
<dbReference type="Gene3D" id="2.60.120.230">
    <property type="match status" value="2"/>
</dbReference>
<dbReference type="InterPro" id="IPR057626">
    <property type="entry name" value="S-S_Temptin"/>
</dbReference>
<reference evidence="12" key="1">
    <citation type="journal article" date="2023" name="PLoS Negl. Trop. Dis.">
        <title>A genome sequence for Biomphalaria pfeifferi, the major vector snail for the human-infecting parasite Schistosoma mansoni.</title>
        <authorList>
            <person name="Bu L."/>
            <person name="Lu L."/>
            <person name="Laidemitt M.R."/>
            <person name="Zhang S.M."/>
            <person name="Mutuku M."/>
            <person name="Mkoji G."/>
            <person name="Steinauer M."/>
            <person name="Loker E.S."/>
        </authorList>
    </citation>
    <scope>NUCLEOTIDE SEQUENCE</scope>
    <source>
        <strain evidence="12">KasaAsao</strain>
    </source>
</reference>
<evidence type="ECO:0000313" key="12">
    <source>
        <dbReference type="EMBL" id="KAK0060573.1"/>
    </source>
</evidence>
<name>A0AAD8FE79_BIOPF</name>
<evidence type="ECO:0000256" key="5">
    <source>
        <dbReference type="ARBA" id="ARBA00023157"/>
    </source>
</evidence>
<sequence length="1224" mass="136249">MFRLLFVVLLAPCALAYRSFKSKIPNGDAVPHPCKANTLWEGVGHFIEGGTGPRNPFGVDFAAENFAWTITLCLKDSDGDGRTNGQELGDPKCTWTENTIPTQTSGISHPGICDPWDSPTCLLKNVTHGVYKTQGDWLRAVCKAGDFVCPGKNESGVKNAALHVPTNTTVPPKQTTYMCQMFNLETLLQNGTYHMVAVEPIIGNVEVLHHMVLFGCEDSQEMINGPYECGMVASPSCQMFISVWTVGLAGDCAHPLAGIKLGQGGYKKIAIQLHWNNPSKRSDWVDSSGMRIYYTPNLRTYDAGIIVAGAQGFVLPPRRASITITSTCTSGCTRTLIKAPINVTMAWNHMHYAGVQMSIEVKRNNAHYLYMTNDPVYSYDSPQVYTYTSQPIQLIPGDEVTTRCTYTTSNRNSSTLFGEGTYDEMCYGFISYYPKDNFWGGYCLSGGQDISYCDQQQMNDLGCPTMMYYFSEQYVNGSLEYRGLVQNCQSFSPCLEECVQYVAQLTRSNACFKGDVFEFIKNDMLMSHQVGRDLMARMASCQTQVYALLHPTTSTGYQQPTTLKYTDTDLGNGPFASASLTTATSFVILISLGVFEAGTKAIEVYFHRSSDLILAQLRPRRTMIYRILLVVLMFYCASAFRSYKTKIPNGNLVPHPCKANTLWEGVGHFIDAGTGPRNPFGNDFDNEGHVWTQSLCRKDSDGDGRTNGEELGDPYCLWTENSTPTQSYGITHPGICDPWDSQLCLQKNVTHSLYKTQGDWINAVCKAGEFICPAKNESGVRSLDLRLDYNTRVPAKATTYMCQMFDLQTMLQTLDNHMVAVEPIINTREILHHMVLYGCKDSEAMVNGPYECGMSAGASCQDFLSVWTVGLSGDCSHPMAGVRIGLNGYKKVAIQLHWNNPSIRSDLLDNSGLRIYYTPNLRIYDAGIILTGVTSFFLPPKRQSLTVTSTCTSGCTRNNYLGAVNVTMAWNHMHYAGKKMSIEVLRNNAHLLYLTNDPIYSYESPQVYSYTDNPVTLLPGDEIITKCTYDTSNRNHSTRQGEATYDEMCFGFITYFPKRNLKTEYCVTMGPDVNFCDDVSPLRHGCPDLRNFFIPASVNASSAYKQLVENCRPFSPCLEECLQVIVQMQQSSQCFQGELFEFIKYAMLSSHDVGLDMMARIASCETQAYALMHPTNNQQYTTNYPIYTTKRYDGSDAGQGPFAAASFTTATTFMLLLSLLLTLV</sequence>
<dbReference type="SUPFAM" id="SSF49742">
    <property type="entry name" value="PHM/PNGase F"/>
    <property type="match status" value="4"/>
</dbReference>
<keyword evidence="3" id="KW-0186">Copper</keyword>
<feature type="chain" id="PRO_5042068512" evidence="8">
    <location>
        <begin position="17"/>
        <end position="1224"/>
    </location>
</feature>
<feature type="domain" description="Temptin Cys/Cys disulfide" evidence="11">
    <location>
        <begin position="638"/>
        <end position="735"/>
    </location>
</feature>
<evidence type="ECO:0000259" key="10">
    <source>
        <dbReference type="Pfam" id="PF03712"/>
    </source>
</evidence>
<feature type="domain" description="Temptin Cys/Cys disulfide" evidence="11">
    <location>
        <begin position="15"/>
        <end position="112"/>
    </location>
</feature>
<keyword evidence="5" id="KW-1015">Disulfide bond</keyword>
<feature type="transmembrane region" description="Helical" evidence="7">
    <location>
        <begin position="623"/>
        <end position="643"/>
    </location>
</feature>
<keyword evidence="7" id="KW-0812">Transmembrane</keyword>
<evidence type="ECO:0000259" key="11">
    <source>
        <dbReference type="Pfam" id="PF24784"/>
    </source>
</evidence>
<dbReference type="Pfam" id="PF03712">
    <property type="entry name" value="Cu2_monoox_C"/>
    <property type="match status" value="2"/>
</dbReference>
<feature type="domain" description="Copper type II ascorbate-dependent monooxygenase N-terminal" evidence="9">
    <location>
        <begin position="790"/>
        <end position="902"/>
    </location>
</feature>
<evidence type="ECO:0000256" key="6">
    <source>
        <dbReference type="ARBA" id="ARBA00023180"/>
    </source>
</evidence>
<evidence type="ECO:0000259" key="9">
    <source>
        <dbReference type="Pfam" id="PF01082"/>
    </source>
</evidence>
<protein>
    <submittedName>
        <fullName evidence="12">Tyramine beta-hydroxylase</fullName>
    </submittedName>
</protein>
<evidence type="ECO:0000256" key="7">
    <source>
        <dbReference type="SAM" id="Phobius"/>
    </source>
</evidence>
<proteinExistence type="predicted"/>
<dbReference type="Pfam" id="PF24784">
    <property type="entry name" value="Temptin_C"/>
    <property type="match status" value="2"/>
</dbReference>
<dbReference type="InterPro" id="IPR000945">
    <property type="entry name" value="DBH-like"/>
</dbReference>
<evidence type="ECO:0000256" key="8">
    <source>
        <dbReference type="SAM" id="SignalP"/>
    </source>
</evidence>
<dbReference type="Gene3D" id="2.60.120.310">
    <property type="entry name" value="Copper type II, ascorbate-dependent monooxygenase, N-terminal domain"/>
    <property type="match status" value="2"/>
</dbReference>
<dbReference type="InterPro" id="IPR024548">
    <property type="entry name" value="Cu2_monoox_C"/>
</dbReference>
<keyword evidence="1" id="KW-0479">Metal-binding</keyword>
<dbReference type="InterPro" id="IPR020611">
    <property type="entry name" value="Cu2_ascorb_mOase_CS-1"/>
</dbReference>
<keyword evidence="2" id="KW-0560">Oxidoreductase</keyword>
<accession>A0AAD8FE79</accession>
<dbReference type="PANTHER" id="PTHR10157:SF23">
    <property type="entry name" value="MOXD1 HOMOLOG 1"/>
    <property type="match status" value="1"/>
</dbReference>
<evidence type="ECO:0000313" key="13">
    <source>
        <dbReference type="Proteomes" id="UP001233172"/>
    </source>
</evidence>
<dbReference type="GO" id="GO:0005507">
    <property type="term" value="F:copper ion binding"/>
    <property type="evidence" value="ECO:0007669"/>
    <property type="project" value="InterPro"/>
</dbReference>
<feature type="domain" description="Copper type II ascorbate-dependent monooxygenase N-terminal" evidence="9">
    <location>
        <begin position="166"/>
        <end position="281"/>
    </location>
</feature>
<feature type="transmembrane region" description="Helical" evidence="7">
    <location>
        <begin position="1202"/>
        <end position="1223"/>
    </location>
</feature>
<keyword evidence="6" id="KW-0325">Glycoprotein</keyword>
<keyword evidence="4" id="KW-0503">Monooxygenase</keyword>
<evidence type="ECO:0000256" key="1">
    <source>
        <dbReference type="ARBA" id="ARBA00022723"/>
    </source>
</evidence>
<reference evidence="12" key="2">
    <citation type="submission" date="2023-04" db="EMBL/GenBank/DDBJ databases">
        <authorList>
            <person name="Bu L."/>
            <person name="Lu L."/>
            <person name="Laidemitt M.R."/>
            <person name="Zhang S.M."/>
            <person name="Mutuku M."/>
            <person name="Mkoji G."/>
            <person name="Steinauer M."/>
            <person name="Loker E.S."/>
        </authorList>
    </citation>
    <scope>NUCLEOTIDE SEQUENCE</scope>
    <source>
        <strain evidence="12">KasaAsao</strain>
        <tissue evidence="12">Whole Snail</tissue>
    </source>
</reference>
<organism evidence="12 13">
    <name type="scientific">Biomphalaria pfeifferi</name>
    <name type="common">Bloodfluke planorb</name>
    <name type="synonym">Freshwater snail</name>
    <dbReference type="NCBI Taxonomy" id="112525"/>
    <lineage>
        <taxon>Eukaryota</taxon>
        <taxon>Metazoa</taxon>
        <taxon>Spiralia</taxon>
        <taxon>Lophotrochozoa</taxon>
        <taxon>Mollusca</taxon>
        <taxon>Gastropoda</taxon>
        <taxon>Heterobranchia</taxon>
        <taxon>Euthyneura</taxon>
        <taxon>Panpulmonata</taxon>
        <taxon>Hygrophila</taxon>
        <taxon>Lymnaeoidea</taxon>
        <taxon>Planorbidae</taxon>
        <taxon>Biomphalaria</taxon>
    </lineage>
</organism>
<feature type="domain" description="Copper type II ascorbate-dependent monooxygenase C-terminal" evidence="10">
    <location>
        <begin position="301"/>
        <end position="448"/>
    </location>
</feature>
<gene>
    <name evidence="12" type="ORF">Bpfe_010086</name>
</gene>
<comment type="caution">
    <text evidence="12">The sequence shown here is derived from an EMBL/GenBank/DDBJ whole genome shotgun (WGS) entry which is preliminary data.</text>
</comment>
<evidence type="ECO:0000256" key="3">
    <source>
        <dbReference type="ARBA" id="ARBA00023008"/>
    </source>
</evidence>
<dbReference type="InterPro" id="IPR014784">
    <property type="entry name" value="Cu2_ascorb_mOase-like_C"/>
</dbReference>
<feature type="transmembrane region" description="Helical" evidence="7">
    <location>
        <begin position="583"/>
        <end position="602"/>
    </location>
</feature>
<evidence type="ECO:0000256" key="4">
    <source>
        <dbReference type="ARBA" id="ARBA00023033"/>
    </source>
</evidence>
<feature type="signal peptide" evidence="8">
    <location>
        <begin position="1"/>
        <end position="16"/>
    </location>
</feature>
<dbReference type="AlphaFoldDB" id="A0AAD8FE79"/>
<dbReference type="InterPro" id="IPR036939">
    <property type="entry name" value="Cu2_ascorb_mOase_N_sf"/>
</dbReference>
<keyword evidence="7" id="KW-0472">Membrane</keyword>
<dbReference type="PANTHER" id="PTHR10157">
    <property type="entry name" value="DOPAMINE BETA HYDROXYLASE RELATED"/>
    <property type="match status" value="1"/>
</dbReference>
<dbReference type="EMBL" id="JASAOG010000035">
    <property type="protein sequence ID" value="KAK0060573.1"/>
    <property type="molecule type" value="Genomic_DNA"/>
</dbReference>
<dbReference type="InterPro" id="IPR008977">
    <property type="entry name" value="PHM/PNGase_F_dom_sf"/>
</dbReference>
<keyword evidence="8" id="KW-0732">Signal</keyword>
<dbReference type="Pfam" id="PF01082">
    <property type="entry name" value="Cu2_monooxygen"/>
    <property type="match status" value="2"/>
</dbReference>
<dbReference type="GO" id="GO:0004500">
    <property type="term" value="F:dopamine beta-monooxygenase activity"/>
    <property type="evidence" value="ECO:0007669"/>
    <property type="project" value="InterPro"/>
</dbReference>